<proteinExistence type="predicted"/>
<evidence type="ECO:0000313" key="2">
    <source>
        <dbReference type="EMBL" id="KAK7854747.1"/>
    </source>
</evidence>
<accession>A0AAW0LT17</accession>
<dbReference type="Proteomes" id="UP000237347">
    <property type="component" value="Unassembled WGS sequence"/>
</dbReference>
<reference evidence="2 3" key="1">
    <citation type="journal article" date="2018" name="Sci. Data">
        <title>The draft genome sequence of cork oak.</title>
        <authorList>
            <person name="Ramos A.M."/>
            <person name="Usie A."/>
            <person name="Barbosa P."/>
            <person name="Barros P.M."/>
            <person name="Capote T."/>
            <person name="Chaves I."/>
            <person name="Simoes F."/>
            <person name="Abreu I."/>
            <person name="Carrasquinho I."/>
            <person name="Faro C."/>
            <person name="Guimaraes J.B."/>
            <person name="Mendonca D."/>
            <person name="Nobrega F."/>
            <person name="Rodrigues L."/>
            <person name="Saibo N.J.M."/>
            <person name="Varela M.C."/>
            <person name="Egas C."/>
            <person name="Matos J."/>
            <person name="Miguel C.M."/>
            <person name="Oliveira M.M."/>
            <person name="Ricardo C.P."/>
            <person name="Goncalves S."/>
        </authorList>
    </citation>
    <scope>NUCLEOTIDE SEQUENCE [LARGE SCALE GENOMIC DNA]</scope>
    <source>
        <strain evidence="3">cv. HL8</strain>
    </source>
</reference>
<organism evidence="2 3">
    <name type="scientific">Quercus suber</name>
    <name type="common">Cork oak</name>
    <dbReference type="NCBI Taxonomy" id="58331"/>
    <lineage>
        <taxon>Eukaryota</taxon>
        <taxon>Viridiplantae</taxon>
        <taxon>Streptophyta</taxon>
        <taxon>Embryophyta</taxon>
        <taxon>Tracheophyta</taxon>
        <taxon>Spermatophyta</taxon>
        <taxon>Magnoliopsida</taxon>
        <taxon>eudicotyledons</taxon>
        <taxon>Gunneridae</taxon>
        <taxon>Pentapetalae</taxon>
        <taxon>rosids</taxon>
        <taxon>fabids</taxon>
        <taxon>Fagales</taxon>
        <taxon>Fagaceae</taxon>
        <taxon>Quercus</taxon>
    </lineage>
</organism>
<dbReference type="AlphaFoldDB" id="A0AAW0LT17"/>
<comment type="caution">
    <text evidence="2">The sequence shown here is derived from an EMBL/GenBank/DDBJ whole genome shotgun (WGS) entry which is preliminary data.</text>
</comment>
<keyword evidence="3" id="KW-1185">Reference proteome</keyword>
<name>A0AAW0LT17_QUESU</name>
<feature type="transmembrane region" description="Helical" evidence="1">
    <location>
        <begin position="48"/>
        <end position="67"/>
    </location>
</feature>
<sequence length="86" mass="9488">MPGTRKESATPKLLERWLASPLTGTGTAFKLYLLPRHPDKEQTKQKKYCAIFFVLAMILVTRVDAIGQRADQKGKVGEVGVVSTVT</sequence>
<evidence type="ECO:0000256" key="1">
    <source>
        <dbReference type="SAM" id="Phobius"/>
    </source>
</evidence>
<dbReference type="EMBL" id="PKMF04000052">
    <property type="protein sequence ID" value="KAK7854747.1"/>
    <property type="molecule type" value="Genomic_DNA"/>
</dbReference>
<keyword evidence="1" id="KW-1133">Transmembrane helix</keyword>
<protein>
    <submittedName>
        <fullName evidence="2">Uncharacterized protein</fullName>
    </submittedName>
</protein>
<evidence type="ECO:0000313" key="3">
    <source>
        <dbReference type="Proteomes" id="UP000237347"/>
    </source>
</evidence>
<keyword evidence="1" id="KW-0812">Transmembrane</keyword>
<keyword evidence="1" id="KW-0472">Membrane</keyword>
<gene>
    <name evidence="2" type="ORF">CFP56_031086</name>
</gene>